<dbReference type="InterPro" id="IPR006059">
    <property type="entry name" value="SBP"/>
</dbReference>
<sequence length="367" mass="41427">MANQESQPLNTVAENSVQWQQTLKAAQGQSVYFYAWGGSKAVNDYLRWATREIAQQYRIRLIHVKVTDPSEPVSRLKAENGRTSAIDLMWVNGENFAYLKQQNLLLGNLWSTIPNSAFLAVDKLPIRVDFGEPMDGLEVPWGIGQFNFIAEKALYPTTQISAKSLLNIAKANPKTVTYPRPPEFHGTTFLKQLLIDLTDADPRLYQLATTQAQQELLPALWQYLDLLHPYLWQQGQAFPSSAAEQLLLYQQKTLSMAVSFNPNQWLKEKSTQQISETSVRRYFTDGAITNSHNLAIPKSAPSPDAAKVVINFMLSEMAQQKKFTGSWGDPAVVSSLFDEKATMPAHPELHSSWHVLIEEVWQQRYGG</sequence>
<dbReference type="PANTHER" id="PTHR42779:SF1">
    <property type="entry name" value="PROTEIN YNJB"/>
    <property type="match status" value="1"/>
</dbReference>
<protein>
    <submittedName>
        <fullName evidence="1">Protein ynjB</fullName>
    </submittedName>
</protein>
<evidence type="ECO:0000313" key="2">
    <source>
        <dbReference type="Proteomes" id="UP000006327"/>
    </source>
</evidence>
<name>K6YIA7_9ALTE</name>
<gene>
    <name evidence="1" type="primary">ynjB</name>
    <name evidence="1" type="ORF">GARC_0921</name>
</gene>
<comment type="caution">
    <text evidence="1">The sequence shown here is derived from an EMBL/GenBank/DDBJ whole genome shotgun (WGS) entry which is preliminary data.</text>
</comment>
<proteinExistence type="predicted"/>
<reference evidence="1 2" key="1">
    <citation type="journal article" date="2017" name="Antonie Van Leeuwenhoek">
        <title>Rhizobium rhizosphaerae sp. nov., a novel species isolated from rice rhizosphere.</title>
        <authorList>
            <person name="Zhao J.J."/>
            <person name="Zhang J."/>
            <person name="Zhang R.J."/>
            <person name="Zhang C.W."/>
            <person name="Yin H.Q."/>
            <person name="Zhang X.X."/>
        </authorList>
    </citation>
    <scope>NUCLEOTIDE SEQUENCE [LARGE SCALE GENOMIC DNA]</scope>
    <source>
        <strain evidence="1 2">BSs20135</strain>
    </source>
</reference>
<dbReference type="AlphaFoldDB" id="K6YIA7"/>
<dbReference type="eggNOG" id="COG4134">
    <property type="taxonomic scope" value="Bacteria"/>
</dbReference>
<dbReference type="SUPFAM" id="SSF53850">
    <property type="entry name" value="Periplasmic binding protein-like II"/>
    <property type="match status" value="1"/>
</dbReference>
<keyword evidence="2" id="KW-1185">Reference proteome</keyword>
<dbReference type="PANTHER" id="PTHR42779">
    <property type="entry name" value="PROTEIN YNJB"/>
    <property type="match status" value="1"/>
</dbReference>
<dbReference type="Proteomes" id="UP000006327">
    <property type="component" value="Unassembled WGS sequence"/>
</dbReference>
<dbReference type="InterPro" id="IPR027020">
    <property type="entry name" value="YnjB"/>
</dbReference>
<dbReference type="PIRSF" id="PIRSF029172">
    <property type="entry name" value="UCP029172_ABC_sbc_YnjB"/>
    <property type="match status" value="1"/>
</dbReference>
<evidence type="ECO:0000313" key="1">
    <source>
        <dbReference type="EMBL" id="GAC17902.1"/>
    </source>
</evidence>
<dbReference type="STRING" id="493475.GARC_0921"/>
<dbReference type="EMBL" id="BAEO01000012">
    <property type="protein sequence ID" value="GAC17902.1"/>
    <property type="molecule type" value="Genomic_DNA"/>
</dbReference>
<dbReference type="NCBIfam" id="NF008633">
    <property type="entry name" value="PRK11622.1"/>
    <property type="match status" value="1"/>
</dbReference>
<dbReference type="Gene3D" id="3.40.190.10">
    <property type="entry name" value="Periplasmic binding protein-like II"/>
    <property type="match status" value="2"/>
</dbReference>
<organism evidence="1 2">
    <name type="scientific">Paraglaciecola arctica BSs20135</name>
    <dbReference type="NCBI Taxonomy" id="493475"/>
    <lineage>
        <taxon>Bacteria</taxon>
        <taxon>Pseudomonadati</taxon>
        <taxon>Pseudomonadota</taxon>
        <taxon>Gammaproteobacteria</taxon>
        <taxon>Alteromonadales</taxon>
        <taxon>Alteromonadaceae</taxon>
        <taxon>Paraglaciecola</taxon>
    </lineage>
</organism>
<dbReference type="Pfam" id="PF13416">
    <property type="entry name" value="SBP_bac_8"/>
    <property type="match status" value="1"/>
</dbReference>
<accession>K6YIA7</accession>
<dbReference type="RefSeq" id="WP_007617190.1">
    <property type="nucleotide sequence ID" value="NZ_BAEO01000012.1"/>
</dbReference>